<dbReference type="WBParaSite" id="nRc.2.0.1.t26678-RA">
    <property type="protein sequence ID" value="nRc.2.0.1.t26678-RA"/>
    <property type="gene ID" value="nRc.2.0.1.g26678"/>
</dbReference>
<keyword evidence="1" id="KW-1185">Reference proteome</keyword>
<dbReference type="Proteomes" id="UP000887565">
    <property type="component" value="Unplaced"/>
</dbReference>
<reference evidence="2" key="1">
    <citation type="submission" date="2022-11" db="UniProtKB">
        <authorList>
            <consortium name="WormBaseParasite"/>
        </authorList>
    </citation>
    <scope>IDENTIFICATION</scope>
</reference>
<protein>
    <submittedName>
        <fullName evidence="2">Uncharacterized protein</fullName>
    </submittedName>
</protein>
<dbReference type="AlphaFoldDB" id="A0A915JKP5"/>
<evidence type="ECO:0000313" key="2">
    <source>
        <dbReference type="WBParaSite" id="nRc.2.0.1.t26678-RA"/>
    </source>
</evidence>
<proteinExistence type="predicted"/>
<accession>A0A915JKP5</accession>
<name>A0A915JKP5_ROMCU</name>
<evidence type="ECO:0000313" key="1">
    <source>
        <dbReference type="Proteomes" id="UP000887565"/>
    </source>
</evidence>
<sequence>MASGFGDQRVAAIQRLIQFTAYNFAAIVPRYIVESGRTTATGRRPSYARQTSVERFKITSVFSVLKIEIFLQK</sequence>
<organism evidence="1 2">
    <name type="scientific">Romanomermis culicivorax</name>
    <name type="common">Nematode worm</name>
    <dbReference type="NCBI Taxonomy" id="13658"/>
    <lineage>
        <taxon>Eukaryota</taxon>
        <taxon>Metazoa</taxon>
        <taxon>Ecdysozoa</taxon>
        <taxon>Nematoda</taxon>
        <taxon>Enoplea</taxon>
        <taxon>Dorylaimia</taxon>
        <taxon>Mermithida</taxon>
        <taxon>Mermithoidea</taxon>
        <taxon>Mermithidae</taxon>
        <taxon>Romanomermis</taxon>
    </lineage>
</organism>